<keyword evidence="5 11" id="KW-0812">Transmembrane</keyword>
<evidence type="ECO:0000313" key="13">
    <source>
        <dbReference type="Proteomes" id="UP001432027"/>
    </source>
</evidence>
<dbReference type="GO" id="GO:0034625">
    <property type="term" value="P:fatty acid elongation, monounsaturated fatty acid"/>
    <property type="evidence" value="ECO:0007669"/>
    <property type="project" value="TreeGrafter"/>
</dbReference>
<name>A0AAV5TGU4_9BILA</name>
<evidence type="ECO:0000313" key="12">
    <source>
        <dbReference type="EMBL" id="GMS92646.1"/>
    </source>
</evidence>
<evidence type="ECO:0000256" key="5">
    <source>
        <dbReference type="ARBA" id="ARBA00022692"/>
    </source>
</evidence>
<dbReference type="InterPro" id="IPR002076">
    <property type="entry name" value="ELO_fam"/>
</dbReference>
<reference evidence="12" key="1">
    <citation type="submission" date="2023-10" db="EMBL/GenBank/DDBJ databases">
        <title>Genome assembly of Pristionchus species.</title>
        <authorList>
            <person name="Yoshida K."/>
            <person name="Sommer R.J."/>
        </authorList>
    </citation>
    <scope>NUCLEOTIDE SEQUENCE</scope>
    <source>
        <strain evidence="12">RS0144</strain>
    </source>
</reference>
<evidence type="ECO:0000256" key="7">
    <source>
        <dbReference type="ARBA" id="ARBA00022989"/>
    </source>
</evidence>
<evidence type="ECO:0000256" key="11">
    <source>
        <dbReference type="RuleBase" id="RU361115"/>
    </source>
</evidence>
<evidence type="ECO:0000256" key="4">
    <source>
        <dbReference type="ARBA" id="ARBA00022679"/>
    </source>
</evidence>
<keyword evidence="6 11" id="KW-0276">Fatty acid metabolism</keyword>
<evidence type="ECO:0000256" key="3">
    <source>
        <dbReference type="ARBA" id="ARBA00022516"/>
    </source>
</evidence>
<feature type="transmembrane region" description="Helical" evidence="11">
    <location>
        <begin position="129"/>
        <end position="147"/>
    </location>
</feature>
<dbReference type="InterPro" id="IPR030457">
    <property type="entry name" value="ELO_CS"/>
</dbReference>
<dbReference type="PROSITE" id="PS01188">
    <property type="entry name" value="ELO"/>
    <property type="match status" value="1"/>
</dbReference>
<keyword evidence="13" id="KW-1185">Reference proteome</keyword>
<comment type="subcellular location">
    <subcellularLocation>
        <location evidence="1">Membrane</location>
        <topology evidence="1">Multi-pass membrane protein</topology>
    </subcellularLocation>
</comment>
<evidence type="ECO:0000256" key="10">
    <source>
        <dbReference type="ARBA" id="ARBA00023160"/>
    </source>
</evidence>
<dbReference type="EMBL" id="BTSX01000004">
    <property type="protein sequence ID" value="GMS92646.1"/>
    <property type="molecule type" value="Genomic_DNA"/>
</dbReference>
<dbReference type="Proteomes" id="UP001432027">
    <property type="component" value="Unassembled WGS sequence"/>
</dbReference>
<keyword evidence="8 11" id="KW-0443">Lipid metabolism</keyword>
<evidence type="ECO:0000256" key="8">
    <source>
        <dbReference type="ARBA" id="ARBA00023098"/>
    </source>
</evidence>
<dbReference type="GO" id="GO:0042761">
    <property type="term" value="P:very long-chain fatty acid biosynthetic process"/>
    <property type="evidence" value="ECO:0007669"/>
    <property type="project" value="TreeGrafter"/>
</dbReference>
<dbReference type="EC" id="2.3.1.199" evidence="11"/>
<gene>
    <name evidence="12" type="ORF">PENTCL1PPCAC_14821</name>
</gene>
<keyword evidence="7 11" id="KW-1133">Transmembrane helix</keyword>
<evidence type="ECO:0000256" key="2">
    <source>
        <dbReference type="ARBA" id="ARBA00005194"/>
    </source>
</evidence>
<dbReference type="PANTHER" id="PTHR11157">
    <property type="entry name" value="FATTY ACID ACYL TRANSFERASE-RELATED"/>
    <property type="match status" value="1"/>
</dbReference>
<dbReference type="Pfam" id="PF01151">
    <property type="entry name" value="ELO"/>
    <property type="match status" value="2"/>
</dbReference>
<organism evidence="12 13">
    <name type="scientific">Pristionchus entomophagus</name>
    <dbReference type="NCBI Taxonomy" id="358040"/>
    <lineage>
        <taxon>Eukaryota</taxon>
        <taxon>Metazoa</taxon>
        <taxon>Ecdysozoa</taxon>
        <taxon>Nematoda</taxon>
        <taxon>Chromadorea</taxon>
        <taxon>Rhabditida</taxon>
        <taxon>Rhabditina</taxon>
        <taxon>Diplogasteromorpha</taxon>
        <taxon>Diplogasteroidea</taxon>
        <taxon>Neodiplogasteridae</taxon>
        <taxon>Pristionchus</taxon>
    </lineage>
</organism>
<comment type="similarity">
    <text evidence="11">Belongs to the ELO family.</text>
</comment>
<dbReference type="GO" id="GO:0034626">
    <property type="term" value="P:fatty acid elongation, polyunsaturated fatty acid"/>
    <property type="evidence" value="ECO:0007669"/>
    <property type="project" value="TreeGrafter"/>
</dbReference>
<dbReference type="PANTHER" id="PTHR11157:SF5">
    <property type="entry name" value="ELONGATION OF VERY LONG CHAIN FATTY ACIDS PROTEIN"/>
    <property type="match status" value="1"/>
</dbReference>
<comment type="caution">
    <text evidence="12">The sequence shown here is derived from an EMBL/GenBank/DDBJ whole genome shotgun (WGS) entry which is preliminary data.</text>
</comment>
<proteinExistence type="inferred from homology"/>
<feature type="transmembrane region" description="Helical" evidence="11">
    <location>
        <begin position="238"/>
        <end position="256"/>
    </location>
</feature>
<feature type="transmembrane region" description="Helical" evidence="11">
    <location>
        <begin position="49"/>
        <end position="67"/>
    </location>
</feature>
<keyword evidence="10 11" id="KW-0275">Fatty acid biosynthesis</keyword>
<feature type="non-terminal residue" evidence="12">
    <location>
        <position position="360"/>
    </location>
</feature>
<comment type="caution">
    <text evidence="11">Lacks conserved residue(s) required for the propagation of feature annotation.</text>
</comment>
<dbReference type="GO" id="GO:0019367">
    <property type="term" value="P:fatty acid elongation, saturated fatty acid"/>
    <property type="evidence" value="ECO:0007669"/>
    <property type="project" value="TreeGrafter"/>
</dbReference>
<accession>A0AAV5TGU4</accession>
<keyword evidence="4 11" id="KW-0808">Transferase</keyword>
<evidence type="ECO:0000256" key="1">
    <source>
        <dbReference type="ARBA" id="ARBA00004141"/>
    </source>
</evidence>
<dbReference type="GO" id="GO:0030148">
    <property type="term" value="P:sphingolipid biosynthetic process"/>
    <property type="evidence" value="ECO:0007669"/>
    <property type="project" value="TreeGrafter"/>
</dbReference>
<feature type="transmembrane region" description="Helical" evidence="11">
    <location>
        <begin position="332"/>
        <end position="350"/>
    </location>
</feature>
<evidence type="ECO:0000256" key="6">
    <source>
        <dbReference type="ARBA" id="ARBA00022832"/>
    </source>
</evidence>
<feature type="non-terminal residue" evidence="12">
    <location>
        <position position="1"/>
    </location>
</feature>
<keyword evidence="9 11" id="KW-0472">Membrane</keyword>
<dbReference type="GO" id="GO:0009922">
    <property type="term" value="F:fatty acid elongase activity"/>
    <property type="evidence" value="ECO:0007669"/>
    <property type="project" value="UniProtKB-EC"/>
</dbReference>
<comment type="catalytic activity">
    <reaction evidence="11">
        <text>a very-long-chain acyl-CoA + malonyl-CoA + H(+) = a very-long-chain 3-oxoacyl-CoA + CO2 + CoA</text>
        <dbReference type="Rhea" id="RHEA:32727"/>
        <dbReference type="ChEBI" id="CHEBI:15378"/>
        <dbReference type="ChEBI" id="CHEBI:16526"/>
        <dbReference type="ChEBI" id="CHEBI:57287"/>
        <dbReference type="ChEBI" id="CHEBI:57384"/>
        <dbReference type="ChEBI" id="CHEBI:90725"/>
        <dbReference type="ChEBI" id="CHEBI:90736"/>
        <dbReference type="EC" id="2.3.1.199"/>
    </reaction>
</comment>
<dbReference type="GO" id="GO:0005789">
    <property type="term" value="C:endoplasmic reticulum membrane"/>
    <property type="evidence" value="ECO:0007669"/>
    <property type="project" value="TreeGrafter"/>
</dbReference>
<dbReference type="AlphaFoldDB" id="A0AAV5TGU4"/>
<feature type="transmembrane region" description="Helical" evidence="11">
    <location>
        <begin position="210"/>
        <end position="231"/>
    </location>
</feature>
<evidence type="ECO:0000256" key="9">
    <source>
        <dbReference type="ARBA" id="ARBA00023136"/>
    </source>
</evidence>
<protein>
    <recommendedName>
        <fullName evidence="11">Elongation of very long chain fatty acids protein</fullName>
        <ecNumber evidence="11">2.3.1.199</ecNumber>
    </recommendedName>
    <alternativeName>
        <fullName evidence="11">Very-long-chain 3-oxoacyl-CoA synthase</fullName>
    </alternativeName>
</protein>
<feature type="transmembrane region" description="Helical" evidence="11">
    <location>
        <begin position="303"/>
        <end position="320"/>
    </location>
</feature>
<feature type="transmembrane region" description="Helical" evidence="11">
    <location>
        <begin position="20"/>
        <end position="37"/>
    </location>
</feature>
<keyword evidence="3 11" id="KW-0444">Lipid biosynthesis</keyword>
<comment type="pathway">
    <text evidence="2">Lipid metabolism; fatty acid biosynthesis.</text>
</comment>
<feature type="transmembrane region" description="Helical" evidence="11">
    <location>
        <begin position="159"/>
        <end position="179"/>
    </location>
</feature>
<sequence>AAGFRFPRALSMTITTLQTLQMFIGVVITFLVLYLKMQGNIVQQSYENLGLTFAIYALLAILFTTFFNDSYGGEKQKKAKDCNGTVPCLLEARDREYYYIPYEYGSLVGPEKWWNSYDKEPLFEFISDVWHHSIWVAILYCLGVHALQRFMENRQPFVLMRPLILWNAALAIFSMIGFARLGEEFIFVLRTRSLLDSISYSFDPHQPATFWGLCFAVSKLFELVDTLFVVLRKKNLIFLHWFHHAAVVVYCAHSSVEIVAATRWFMVMNYGVHSAMYSYYAITAAGHRLPRALSMTITTLQTTQMFIGVAITFIVLYLKLQGNIVQQSFENLGLTFAIYALLAVLFTSFFNKSYIDEAGK</sequence>